<gene>
    <name evidence="2" type="ORF">SAMN04487859_1253</name>
</gene>
<dbReference type="PANTHER" id="PTHR43802:SF1">
    <property type="entry name" value="IP11341P-RELATED"/>
    <property type="match status" value="1"/>
</dbReference>
<organism evidence="2 3">
    <name type="scientific">Roseovarius lutimaris</name>
    <dbReference type="NCBI Taxonomy" id="1005928"/>
    <lineage>
        <taxon>Bacteria</taxon>
        <taxon>Pseudomonadati</taxon>
        <taxon>Pseudomonadota</taxon>
        <taxon>Alphaproteobacteria</taxon>
        <taxon>Rhodobacterales</taxon>
        <taxon>Roseobacteraceae</taxon>
        <taxon>Roseovarius</taxon>
    </lineage>
</organism>
<dbReference type="InterPro" id="IPR029045">
    <property type="entry name" value="ClpP/crotonase-like_dom_sf"/>
</dbReference>
<dbReference type="STRING" id="1005928.SAMN04487859_1253"/>
<name>A0A1I5G4J3_9RHOB</name>
<dbReference type="InterPro" id="IPR001753">
    <property type="entry name" value="Enoyl-CoA_hydra/iso"/>
</dbReference>
<evidence type="ECO:0000313" key="2">
    <source>
        <dbReference type="EMBL" id="SFO30968.1"/>
    </source>
</evidence>
<dbReference type="Proteomes" id="UP000198599">
    <property type="component" value="Unassembled WGS sequence"/>
</dbReference>
<dbReference type="SUPFAM" id="SSF52096">
    <property type="entry name" value="ClpP/crotonase"/>
    <property type="match status" value="1"/>
</dbReference>
<dbReference type="Pfam" id="PF00378">
    <property type="entry name" value="ECH_1"/>
    <property type="match status" value="1"/>
</dbReference>
<protein>
    <submittedName>
        <fullName evidence="2">Enoyl-CoA hydratase/carnithine racemase</fullName>
    </submittedName>
</protein>
<evidence type="ECO:0000313" key="3">
    <source>
        <dbReference type="Proteomes" id="UP000198599"/>
    </source>
</evidence>
<comment type="similarity">
    <text evidence="1">Belongs to the enoyl-CoA hydratase/isomerase family.</text>
</comment>
<accession>A0A1I5G4J3</accession>
<proteinExistence type="inferred from homology"/>
<dbReference type="EMBL" id="FOVP01000025">
    <property type="protein sequence ID" value="SFO30968.1"/>
    <property type="molecule type" value="Genomic_DNA"/>
</dbReference>
<dbReference type="Gene3D" id="3.90.226.10">
    <property type="entry name" value="2-enoyl-CoA Hydratase, Chain A, domain 1"/>
    <property type="match status" value="1"/>
</dbReference>
<evidence type="ECO:0000256" key="1">
    <source>
        <dbReference type="ARBA" id="ARBA00005254"/>
    </source>
</evidence>
<dbReference type="AlphaFoldDB" id="A0A1I5G4J3"/>
<reference evidence="3" key="1">
    <citation type="submission" date="2016-10" db="EMBL/GenBank/DDBJ databases">
        <authorList>
            <person name="Varghese N."/>
            <person name="Submissions S."/>
        </authorList>
    </citation>
    <scope>NUCLEOTIDE SEQUENCE [LARGE SCALE GENOMIC DNA]</scope>
    <source>
        <strain evidence="3">DSM 28463</strain>
    </source>
</reference>
<dbReference type="PANTHER" id="PTHR43802">
    <property type="entry name" value="ENOYL-COA HYDRATASE"/>
    <property type="match status" value="1"/>
</dbReference>
<sequence>MVNVLDEDPEVRVLVLTGEGGKSFSTGYDLKEAAQAEKKSVEEWSNYVRANHHFTECVWNCSKPVIAMIDGYCLAGALEFAQMCDLRYCSEDSQFGVVETRFSTGITTMIMPWIVGARCREMIYTGDLVDVEEALRLGLVNRVYPKAELHDEVMKIAKRMAQVSMQCLKWNKRSLNGVAMAQGMNAAMEQGMHACTLMNASVSPEFQKFDEIRRSEGLKAALAWREEQFRQYE</sequence>
<keyword evidence="3" id="KW-1185">Reference proteome</keyword>
<dbReference type="CDD" id="cd06558">
    <property type="entry name" value="crotonase-like"/>
    <property type="match status" value="1"/>
</dbReference>
<dbReference type="GO" id="GO:0003824">
    <property type="term" value="F:catalytic activity"/>
    <property type="evidence" value="ECO:0007669"/>
    <property type="project" value="UniProtKB-ARBA"/>
</dbReference>